<name>A0A919P3T0_9CELL</name>
<proteinExistence type="predicted"/>
<evidence type="ECO:0008006" key="5">
    <source>
        <dbReference type="Google" id="ProtNLM"/>
    </source>
</evidence>
<evidence type="ECO:0000313" key="3">
    <source>
        <dbReference type="EMBL" id="GIG22916.1"/>
    </source>
</evidence>
<evidence type="ECO:0000256" key="1">
    <source>
        <dbReference type="SAM" id="MobiDB-lite"/>
    </source>
</evidence>
<dbReference type="EMBL" id="BONK01000014">
    <property type="protein sequence ID" value="GIG22916.1"/>
    <property type="molecule type" value="Genomic_DNA"/>
</dbReference>
<reference evidence="3" key="1">
    <citation type="submission" date="2021-01" db="EMBL/GenBank/DDBJ databases">
        <title>Whole genome shotgun sequence of Cellulomonas chitinilytica NBRC 110799.</title>
        <authorList>
            <person name="Komaki H."/>
            <person name="Tamura T."/>
        </authorList>
    </citation>
    <scope>NUCLEOTIDE SEQUENCE</scope>
    <source>
        <strain evidence="3">NBRC 110799</strain>
    </source>
</reference>
<keyword evidence="2" id="KW-0732">Signal</keyword>
<dbReference type="PROSITE" id="PS51257">
    <property type="entry name" value="PROKAR_LIPOPROTEIN"/>
    <property type="match status" value="1"/>
</dbReference>
<evidence type="ECO:0000256" key="2">
    <source>
        <dbReference type="SAM" id="SignalP"/>
    </source>
</evidence>
<sequence length="255" mass="25736">MHTDSPRSRVLVPLLALVAGGALLAGCTSDGGDYTSAPTEGGPTIGPSPDLRAAEVPDCLPEGTATAATGPEDDPTLVAWTGSGAKAVLLAPQNQSGPCEWADQLTRLAGQGYLVGTFSWSENSAQSVRDAVQVLRTIGAQDFALVGASKGGTYVAGLADEIYPKAVVALSPPAEFDGESGRATDSTYDGPLLVIASADDTVVGADVSKLVSRADDPSTYRVLDGGAHGVALFGGPHKAEVEKAIDDALAAGFAN</sequence>
<dbReference type="Proteomes" id="UP000632740">
    <property type="component" value="Unassembled WGS sequence"/>
</dbReference>
<feature type="signal peptide" evidence="2">
    <location>
        <begin position="1"/>
        <end position="25"/>
    </location>
</feature>
<protein>
    <recommendedName>
        <fullName evidence="5">Alpha/beta hydrolase</fullName>
    </recommendedName>
</protein>
<organism evidence="3 4">
    <name type="scientific">Cellulomonas chitinilytica</name>
    <dbReference type="NCBI Taxonomy" id="398759"/>
    <lineage>
        <taxon>Bacteria</taxon>
        <taxon>Bacillati</taxon>
        <taxon>Actinomycetota</taxon>
        <taxon>Actinomycetes</taxon>
        <taxon>Micrococcales</taxon>
        <taxon>Cellulomonadaceae</taxon>
        <taxon>Cellulomonas</taxon>
    </lineage>
</organism>
<evidence type="ECO:0000313" key="4">
    <source>
        <dbReference type="Proteomes" id="UP000632740"/>
    </source>
</evidence>
<dbReference type="InterPro" id="IPR029058">
    <property type="entry name" value="AB_hydrolase_fold"/>
</dbReference>
<dbReference type="SUPFAM" id="SSF53474">
    <property type="entry name" value="alpha/beta-Hydrolases"/>
    <property type="match status" value="1"/>
</dbReference>
<feature type="region of interest" description="Disordered" evidence="1">
    <location>
        <begin position="33"/>
        <end position="52"/>
    </location>
</feature>
<gene>
    <name evidence="3" type="ORF">Cch01nite_36400</name>
</gene>
<dbReference type="Gene3D" id="3.40.50.1820">
    <property type="entry name" value="alpha/beta hydrolase"/>
    <property type="match status" value="1"/>
</dbReference>
<keyword evidence="4" id="KW-1185">Reference proteome</keyword>
<feature type="chain" id="PRO_5039006496" description="Alpha/beta hydrolase" evidence="2">
    <location>
        <begin position="26"/>
        <end position="255"/>
    </location>
</feature>
<dbReference type="AlphaFoldDB" id="A0A919P3T0"/>
<dbReference type="RefSeq" id="WP_203757926.1">
    <property type="nucleotide sequence ID" value="NZ_BONK01000014.1"/>
</dbReference>
<accession>A0A919P3T0</accession>
<comment type="caution">
    <text evidence="3">The sequence shown here is derived from an EMBL/GenBank/DDBJ whole genome shotgun (WGS) entry which is preliminary data.</text>
</comment>